<dbReference type="InterPro" id="IPR002937">
    <property type="entry name" value="Amino_oxidase"/>
</dbReference>
<evidence type="ECO:0000313" key="8">
    <source>
        <dbReference type="EMBL" id="MBB5344381.1"/>
    </source>
</evidence>
<evidence type="ECO:0000259" key="7">
    <source>
        <dbReference type="Pfam" id="PF01593"/>
    </source>
</evidence>
<comment type="pathway">
    <text evidence="1 5">Carotenoid biosynthesis.</text>
</comment>
<dbReference type="PANTHER" id="PTHR43734">
    <property type="entry name" value="PHYTOENE DESATURASE"/>
    <property type="match status" value="1"/>
</dbReference>
<organism evidence="8 9">
    <name type="scientific">Tunturiibacter lichenicola</name>
    <dbReference type="NCBI Taxonomy" id="2051959"/>
    <lineage>
        <taxon>Bacteria</taxon>
        <taxon>Pseudomonadati</taxon>
        <taxon>Acidobacteriota</taxon>
        <taxon>Terriglobia</taxon>
        <taxon>Terriglobales</taxon>
        <taxon>Acidobacteriaceae</taxon>
        <taxon>Tunturiibacter</taxon>
    </lineage>
</organism>
<dbReference type="AlphaFoldDB" id="A0A7W8J8C0"/>
<dbReference type="EC" id="1.3.99.28" evidence="8"/>
<evidence type="ECO:0000313" key="9">
    <source>
        <dbReference type="Proteomes" id="UP000569092"/>
    </source>
</evidence>
<accession>A0A7W8J8C0</accession>
<protein>
    <submittedName>
        <fullName evidence="8">Phytoene desaturase</fullName>
        <ecNumber evidence="8">1.3.99.26</ecNumber>
        <ecNumber evidence="8">1.3.99.28</ecNumber>
        <ecNumber evidence="8">1.3.99.29</ecNumber>
        <ecNumber evidence="8">1.3.99.31</ecNumber>
    </submittedName>
</protein>
<dbReference type="PRINTS" id="PR00419">
    <property type="entry name" value="ADXRDTASE"/>
</dbReference>
<dbReference type="EC" id="1.3.99.26" evidence="8"/>
<keyword evidence="6" id="KW-0812">Transmembrane</keyword>
<sequence>MRTYSKEARSSKVVIVGAGPGGLAVAMLLARSGVQVSVLEKRNQVGGRTSTIERDGFKFDVGPTFFLYPKVLREIFKTSGYDLDAEVPMTRLDPQYRLVFGAGGELLATPNADRMRQAIAMISPADAARLENFMAQNRKKLASFIPFLQSPFESWKDLAKPEMMRLLPLLAPWRSLDQDLQRHFKDERIRLGFSFQSKYLGMSPFQCPSLFSILSFLEYEHGVFHPTGGCGAITQAMARIAREMGVKILLNEPVERVLVENGKAIGVETAHYTLPADAVVVNADFAGAMRQMVPNHLRRKWTNETLAKKDYSCSTFMMYLGIDGCYDDVSHHTIYLAEDYRQNLKDIETLHRLSANPSFYVQNASVTDLTLAPKGKSTLYVLLPVTHETGSKGSNSVDWEKETPRFRKLAFEQLAKIGIKDVERRIVTEKIMTPSGWSGEFNLYKGATFSMAHSLKQMLHLRPHNRFEDVGQMYLVGGGTHPGSGLPVIFESARITSRLLLEDLKIEPQWASSVSAISDDKLVGVAS</sequence>
<feature type="domain" description="Amine oxidase" evidence="7">
    <location>
        <begin position="21"/>
        <end position="499"/>
    </location>
</feature>
<keyword evidence="4 5" id="KW-0560">Oxidoreductase</keyword>
<dbReference type="NCBIfam" id="TIGR02734">
    <property type="entry name" value="crtI_fam"/>
    <property type="match status" value="1"/>
</dbReference>
<dbReference type="SUPFAM" id="SSF51905">
    <property type="entry name" value="FAD/NAD(P)-binding domain"/>
    <property type="match status" value="1"/>
</dbReference>
<dbReference type="Gene3D" id="3.50.50.60">
    <property type="entry name" value="FAD/NAD(P)-binding domain"/>
    <property type="match status" value="2"/>
</dbReference>
<dbReference type="EC" id="1.3.99.31" evidence="8"/>
<evidence type="ECO:0000256" key="3">
    <source>
        <dbReference type="ARBA" id="ARBA00022746"/>
    </source>
</evidence>
<comment type="similarity">
    <text evidence="2 5">Belongs to the carotenoid/retinoid oxidoreductase family.</text>
</comment>
<feature type="transmembrane region" description="Helical" evidence="6">
    <location>
        <begin position="12"/>
        <end position="30"/>
    </location>
</feature>
<dbReference type="EC" id="1.3.99.29" evidence="8"/>
<gene>
    <name evidence="8" type="ORF">HDF10_002360</name>
</gene>
<name>A0A7W8J8C0_9BACT</name>
<dbReference type="GO" id="GO:0016117">
    <property type="term" value="P:carotenoid biosynthetic process"/>
    <property type="evidence" value="ECO:0007669"/>
    <property type="project" value="UniProtKB-KW"/>
</dbReference>
<proteinExistence type="inferred from homology"/>
<dbReference type="PANTHER" id="PTHR43734:SF1">
    <property type="entry name" value="PHYTOENE DESATURASE"/>
    <property type="match status" value="1"/>
</dbReference>
<evidence type="ECO:0000256" key="1">
    <source>
        <dbReference type="ARBA" id="ARBA00004829"/>
    </source>
</evidence>
<dbReference type="InterPro" id="IPR014105">
    <property type="entry name" value="Carotenoid/retinoid_OxRdtase"/>
</dbReference>
<evidence type="ECO:0000256" key="2">
    <source>
        <dbReference type="ARBA" id="ARBA00006046"/>
    </source>
</evidence>
<reference evidence="8 9" key="1">
    <citation type="submission" date="2020-08" db="EMBL/GenBank/DDBJ databases">
        <title>Genomic Encyclopedia of Type Strains, Phase IV (KMG-V): Genome sequencing to study the core and pangenomes of soil and plant-associated prokaryotes.</title>
        <authorList>
            <person name="Whitman W."/>
        </authorList>
    </citation>
    <scope>NUCLEOTIDE SEQUENCE [LARGE SCALE GENOMIC DNA]</scope>
    <source>
        <strain evidence="8 9">M8US30</strain>
    </source>
</reference>
<dbReference type="Pfam" id="PF01593">
    <property type="entry name" value="Amino_oxidase"/>
    <property type="match status" value="1"/>
</dbReference>
<keyword evidence="6" id="KW-1133">Transmembrane helix</keyword>
<dbReference type="Proteomes" id="UP000569092">
    <property type="component" value="Unassembled WGS sequence"/>
</dbReference>
<dbReference type="GO" id="GO:0016491">
    <property type="term" value="F:oxidoreductase activity"/>
    <property type="evidence" value="ECO:0007669"/>
    <property type="project" value="UniProtKB-KW"/>
</dbReference>
<dbReference type="InterPro" id="IPR036188">
    <property type="entry name" value="FAD/NAD-bd_sf"/>
</dbReference>
<keyword evidence="3 5" id="KW-0125">Carotenoid biosynthesis</keyword>
<evidence type="ECO:0000256" key="4">
    <source>
        <dbReference type="ARBA" id="ARBA00023002"/>
    </source>
</evidence>
<dbReference type="EMBL" id="JACHDZ010000003">
    <property type="protein sequence ID" value="MBB5344381.1"/>
    <property type="molecule type" value="Genomic_DNA"/>
</dbReference>
<evidence type="ECO:0000256" key="5">
    <source>
        <dbReference type="RuleBase" id="RU362075"/>
    </source>
</evidence>
<evidence type="ECO:0000256" key="6">
    <source>
        <dbReference type="SAM" id="Phobius"/>
    </source>
</evidence>
<keyword evidence="6" id="KW-0472">Membrane</keyword>
<comment type="caution">
    <text evidence="8">The sequence shown here is derived from an EMBL/GenBank/DDBJ whole genome shotgun (WGS) entry which is preliminary data.</text>
</comment>